<dbReference type="SUPFAM" id="SSF51735">
    <property type="entry name" value="NAD(P)-binding Rossmann-fold domains"/>
    <property type="match status" value="1"/>
</dbReference>
<keyword evidence="1" id="KW-0560">Oxidoreductase</keyword>
<evidence type="ECO:0000256" key="1">
    <source>
        <dbReference type="ARBA" id="ARBA00023002"/>
    </source>
</evidence>
<feature type="domain" description="GFO/IDH/MocA-like oxidoreductase" evidence="3">
    <location>
        <begin position="134"/>
        <end position="269"/>
    </location>
</feature>
<sequence length="360" mass="39222">MAPRIGIIGLGNIGHIHAEHLESLAAEGVVEVAGGMDIASEACEHFENRFGVRAYEHPEVLYEDVDGVIIATPNRFHEEYAVSAFDAGLDVLLEKPIGHTLESAERIVAAAETAEGNAMVGFLNRFNDAVKVFKDYQREGRFGEVTHVEANYVRRRGVPGRGSWFTNREISGGGALVDIGVHAIDLALHLLSYPPVEEVNGVTRSTFGGRDDYTYLEMWGEDTEGTFDVDDSASAFIRCADDRTVSLEVAWASNRPPTTEFVVHGTEAGATLDLDGNLTIYETSSEGAPHFTDATVTTRNRPPMRSELRAFVDTVARDEPPRLNTLEQGLVVQRILDGIYRSSETGRAVSVQGNALSVSD</sequence>
<feature type="domain" description="Gfo/Idh/MocA-like oxidoreductase N-terminal" evidence="2">
    <location>
        <begin position="4"/>
        <end position="122"/>
    </location>
</feature>
<proteinExistence type="predicted"/>
<gene>
    <name evidence="4" type="ORF">ACFQHK_09655</name>
</gene>
<name>A0ABD5UF07_9EURY</name>
<dbReference type="InterPro" id="IPR036291">
    <property type="entry name" value="NAD(P)-bd_dom_sf"/>
</dbReference>
<dbReference type="AlphaFoldDB" id="A0ABD5UF07"/>
<accession>A0ABD5UF07</accession>
<dbReference type="Gene3D" id="3.40.50.720">
    <property type="entry name" value="NAD(P)-binding Rossmann-like Domain"/>
    <property type="match status" value="1"/>
</dbReference>
<comment type="caution">
    <text evidence="4">The sequence shown here is derived from an EMBL/GenBank/DDBJ whole genome shotgun (WGS) entry which is preliminary data.</text>
</comment>
<dbReference type="PANTHER" id="PTHR43818:SF11">
    <property type="entry name" value="BCDNA.GH03377"/>
    <property type="match status" value="1"/>
</dbReference>
<dbReference type="Pfam" id="PF01408">
    <property type="entry name" value="GFO_IDH_MocA"/>
    <property type="match status" value="1"/>
</dbReference>
<evidence type="ECO:0000259" key="2">
    <source>
        <dbReference type="Pfam" id="PF01408"/>
    </source>
</evidence>
<dbReference type="Pfam" id="PF22725">
    <property type="entry name" value="GFO_IDH_MocA_C3"/>
    <property type="match status" value="1"/>
</dbReference>
<dbReference type="EMBL" id="JBHSXM010000001">
    <property type="protein sequence ID" value="MFC6836776.1"/>
    <property type="molecule type" value="Genomic_DNA"/>
</dbReference>
<protein>
    <submittedName>
        <fullName evidence="4">Gfo/Idh/MocA family protein</fullName>
    </submittedName>
</protein>
<dbReference type="GO" id="GO:0016491">
    <property type="term" value="F:oxidoreductase activity"/>
    <property type="evidence" value="ECO:0007669"/>
    <property type="project" value="UniProtKB-KW"/>
</dbReference>
<dbReference type="PANTHER" id="PTHR43818">
    <property type="entry name" value="BCDNA.GH03377"/>
    <property type="match status" value="1"/>
</dbReference>
<dbReference type="Gene3D" id="3.30.360.10">
    <property type="entry name" value="Dihydrodipicolinate Reductase, domain 2"/>
    <property type="match status" value="1"/>
</dbReference>
<dbReference type="InterPro" id="IPR055170">
    <property type="entry name" value="GFO_IDH_MocA-like_dom"/>
</dbReference>
<reference evidence="4 5" key="1">
    <citation type="journal article" date="2019" name="Int. J. Syst. Evol. Microbiol.">
        <title>The Global Catalogue of Microorganisms (GCM) 10K type strain sequencing project: providing services to taxonomists for standard genome sequencing and annotation.</title>
        <authorList>
            <consortium name="The Broad Institute Genomics Platform"/>
            <consortium name="The Broad Institute Genome Sequencing Center for Infectious Disease"/>
            <person name="Wu L."/>
            <person name="Ma J."/>
        </authorList>
    </citation>
    <scope>NUCLEOTIDE SEQUENCE [LARGE SCALE GENOMIC DNA]</scope>
    <source>
        <strain evidence="4 5">PSRA2</strain>
    </source>
</reference>
<dbReference type="InterPro" id="IPR000683">
    <property type="entry name" value="Gfo/Idh/MocA-like_OxRdtase_N"/>
</dbReference>
<keyword evidence="5" id="KW-1185">Reference proteome</keyword>
<dbReference type="SUPFAM" id="SSF55347">
    <property type="entry name" value="Glyceraldehyde-3-phosphate dehydrogenase-like, C-terminal domain"/>
    <property type="match status" value="1"/>
</dbReference>
<dbReference type="InterPro" id="IPR050463">
    <property type="entry name" value="Gfo/Idh/MocA_oxidrdct_glycsds"/>
</dbReference>
<evidence type="ECO:0000313" key="5">
    <source>
        <dbReference type="Proteomes" id="UP001596406"/>
    </source>
</evidence>
<dbReference type="RefSeq" id="WP_304448454.1">
    <property type="nucleotide sequence ID" value="NZ_JARRAH010000001.1"/>
</dbReference>
<evidence type="ECO:0000259" key="3">
    <source>
        <dbReference type="Pfam" id="PF22725"/>
    </source>
</evidence>
<organism evidence="4 5">
    <name type="scientific">Halomarina ordinaria</name>
    <dbReference type="NCBI Taxonomy" id="3033939"/>
    <lineage>
        <taxon>Archaea</taxon>
        <taxon>Methanobacteriati</taxon>
        <taxon>Methanobacteriota</taxon>
        <taxon>Stenosarchaea group</taxon>
        <taxon>Halobacteria</taxon>
        <taxon>Halobacteriales</taxon>
        <taxon>Natronomonadaceae</taxon>
        <taxon>Halomarina</taxon>
    </lineage>
</organism>
<evidence type="ECO:0000313" key="4">
    <source>
        <dbReference type="EMBL" id="MFC6836776.1"/>
    </source>
</evidence>
<dbReference type="Proteomes" id="UP001596406">
    <property type="component" value="Unassembled WGS sequence"/>
</dbReference>